<feature type="domain" description="Cytidyltransferase-like" evidence="4">
    <location>
        <begin position="371"/>
        <end position="468"/>
    </location>
</feature>
<keyword evidence="3" id="KW-0812">Transmembrane</keyword>
<evidence type="ECO:0000256" key="3">
    <source>
        <dbReference type="SAM" id="Phobius"/>
    </source>
</evidence>
<evidence type="ECO:0000256" key="2">
    <source>
        <dbReference type="ARBA" id="ARBA00022840"/>
    </source>
</evidence>
<dbReference type="EMBL" id="OU015568">
    <property type="protein sequence ID" value="CAG5083187.1"/>
    <property type="molecule type" value="Genomic_DNA"/>
</dbReference>
<dbReference type="PANTHER" id="PTHR10695">
    <property type="entry name" value="DEPHOSPHO-COA KINASE-RELATED"/>
    <property type="match status" value="1"/>
</dbReference>
<dbReference type="InterPro" id="IPR004821">
    <property type="entry name" value="Cyt_trans-like"/>
</dbReference>
<dbReference type="Gene3D" id="3.40.50.620">
    <property type="entry name" value="HUPs"/>
    <property type="match status" value="1"/>
</dbReference>
<feature type="transmembrane region" description="Helical" evidence="3">
    <location>
        <begin position="68"/>
        <end position="89"/>
    </location>
</feature>
<dbReference type="CDD" id="cd02022">
    <property type="entry name" value="DPCK"/>
    <property type="match status" value="1"/>
</dbReference>
<dbReference type="PANTHER" id="PTHR10695:SF46">
    <property type="entry name" value="BIFUNCTIONAL COENZYME A SYNTHASE-RELATED"/>
    <property type="match status" value="1"/>
</dbReference>
<keyword evidence="6" id="KW-1185">Reference proteome</keyword>
<dbReference type="Gene3D" id="3.40.50.300">
    <property type="entry name" value="P-loop containing nucleotide triphosphate hydrolases"/>
    <property type="match status" value="1"/>
</dbReference>
<organism evidence="5 6">
    <name type="scientific">Oikopleura dioica</name>
    <name type="common">Tunicate</name>
    <dbReference type="NCBI Taxonomy" id="34765"/>
    <lineage>
        <taxon>Eukaryota</taxon>
        <taxon>Metazoa</taxon>
        <taxon>Chordata</taxon>
        <taxon>Tunicata</taxon>
        <taxon>Appendicularia</taxon>
        <taxon>Copelata</taxon>
        <taxon>Oikopleuridae</taxon>
        <taxon>Oikopleura</taxon>
    </lineage>
</organism>
<protein>
    <submittedName>
        <fullName evidence="5">Oidioi.mRNA.OKI2018_I69.PAR.g10304.t1.cds</fullName>
    </submittedName>
</protein>
<dbReference type="PROSITE" id="PS51219">
    <property type="entry name" value="DPCK"/>
    <property type="match status" value="1"/>
</dbReference>
<dbReference type="NCBIfam" id="TIGR00152">
    <property type="entry name" value="dephospho-CoA kinase"/>
    <property type="match status" value="1"/>
</dbReference>
<name>A0ABN7RQ07_OIKDI</name>
<dbReference type="InterPro" id="IPR027417">
    <property type="entry name" value="P-loop_NTPase"/>
</dbReference>
<evidence type="ECO:0000313" key="5">
    <source>
        <dbReference type="EMBL" id="CAG5083187.1"/>
    </source>
</evidence>
<dbReference type="Pfam" id="PF01467">
    <property type="entry name" value="CTP_transf_like"/>
    <property type="match status" value="1"/>
</dbReference>
<keyword evidence="2" id="KW-0067">ATP-binding</keyword>
<dbReference type="Proteomes" id="UP001158576">
    <property type="component" value="Chromosome PAR"/>
</dbReference>
<proteinExistence type="inferred from homology"/>
<dbReference type="Pfam" id="PF01121">
    <property type="entry name" value="CoaE"/>
    <property type="match status" value="1"/>
</dbReference>
<keyword evidence="3" id="KW-0472">Membrane</keyword>
<accession>A0ABN7RQ07</accession>
<gene>
    <name evidence="5" type="ORF">OKIOD_LOCUS1862</name>
</gene>
<keyword evidence="1" id="KW-0547">Nucleotide-binding</keyword>
<dbReference type="SUPFAM" id="SSF52540">
    <property type="entry name" value="P-loop containing nucleoside triphosphate hydrolases"/>
    <property type="match status" value="1"/>
</dbReference>
<evidence type="ECO:0000313" key="6">
    <source>
        <dbReference type="Proteomes" id="UP001158576"/>
    </source>
</evidence>
<dbReference type="SUPFAM" id="SSF52374">
    <property type="entry name" value="Nucleotidylyl transferase"/>
    <property type="match status" value="1"/>
</dbReference>
<sequence>MICRHLNRFGLRQSSQLPKIAQNTELDKTAMLENKSWQTFYTADRDFVNIAKRSLSARYYGSKGLKLIISYFAAKSCLFMATELPLFMIQMREIESFFLMSAAFGLFHLYLYTGRNPITKMQINERLDKLRVERLISAETSEVKEISRKSVVPVEFDQIQAMQPLIIREGSSEELLGHFPVTKEVSVGNTVAFELVFGPSCYNTFQFFQRGERIGLESLFEKRNKLLMNKFKKEQAMLKIKGGSSGYITKIDRMNKMEDIQRTREQITGPLLIKPNYSSDNFTESKVDSNVFKILSQIYSASESIIPLEDTRVLLPSSKSTSTQTDEIFTDCKSLADEYNAIFLNADLAENNDEELFVNKGEHPRYNSTCLGGTFDRLHVAHKILISEALLLARQRIVIGIASGPLLEKKLLKELIEPIDKRVDAVKLFIDSVQSHLETVEVVGITDPVGPAGTDADLECIVVSEEVIGAIPSINSGRNKLGLKDLSFHVHNDGKMLESGHKDSVDQITGDVSSSAGRAKLLGTLRFPPNIPYSSDAPYIIGLTGPIASGKTSVAKRLEKLGAFRLDADKLGHLAYVPETSEHREGPAYKPVLDHFGRDILCDDSTFIDRKKLGAKVFGNPEERKKLEQLVWPAIQELAVESIQKAFASGSKVIVLEAAVLLEAGWDSFVNEVWSTYVPVEESVARCVERDGKSEEAARKIISAQVWGSLS</sequence>
<reference evidence="5 6" key="1">
    <citation type="submission" date="2021-04" db="EMBL/GenBank/DDBJ databases">
        <authorList>
            <person name="Bliznina A."/>
        </authorList>
    </citation>
    <scope>NUCLEOTIDE SEQUENCE [LARGE SCALE GENOMIC DNA]</scope>
</reference>
<dbReference type="InterPro" id="IPR001977">
    <property type="entry name" value="Depp_CoAkinase"/>
</dbReference>
<keyword evidence="3" id="KW-1133">Transmembrane helix</keyword>
<evidence type="ECO:0000259" key="4">
    <source>
        <dbReference type="Pfam" id="PF01467"/>
    </source>
</evidence>
<evidence type="ECO:0000256" key="1">
    <source>
        <dbReference type="ARBA" id="ARBA00022741"/>
    </source>
</evidence>
<dbReference type="InterPro" id="IPR014729">
    <property type="entry name" value="Rossmann-like_a/b/a_fold"/>
</dbReference>
<dbReference type="HAMAP" id="MF_00376">
    <property type="entry name" value="Dephospho_CoA_kinase"/>
    <property type="match status" value="1"/>
</dbReference>